<gene>
    <name evidence="3" type="ORF">BD289DRAFT_470121</name>
</gene>
<feature type="transmembrane region" description="Helical" evidence="2">
    <location>
        <begin position="7"/>
        <end position="25"/>
    </location>
</feature>
<dbReference type="InParanoid" id="A0A2T2ZT89"/>
<dbReference type="Proteomes" id="UP000241462">
    <property type="component" value="Unassembled WGS sequence"/>
</dbReference>
<keyword evidence="2" id="KW-0472">Membrane</keyword>
<organism evidence="3 4">
    <name type="scientific">Coniella lustricola</name>
    <dbReference type="NCBI Taxonomy" id="2025994"/>
    <lineage>
        <taxon>Eukaryota</taxon>
        <taxon>Fungi</taxon>
        <taxon>Dikarya</taxon>
        <taxon>Ascomycota</taxon>
        <taxon>Pezizomycotina</taxon>
        <taxon>Sordariomycetes</taxon>
        <taxon>Sordariomycetidae</taxon>
        <taxon>Diaporthales</taxon>
        <taxon>Schizoparmaceae</taxon>
        <taxon>Coniella</taxon>
    </lineage>
</organism>
<dbReference type="PANTHER" id="PTHR48171">
    <property type="entry name" value="DUF946 FAMILY PROTEIN"/>
    <property type="match status" value="1"/>
</dbReference>
<dbReference type="PANTHER" id="PTHR48171:SF1">
    <property type="entry name" value="VACUOLAR PROTEIN SORTING-ASSOCIATED PROTEIN 62"/>
    <property type="match status" value="1"/>
</dbReference>
<keyword evidence="2" id="KW-0812">Transmembrane</keyword>
<accession>A0A2T2ZT89</accession>
<reference evidence="3 4" key="1">
    <citation type="journal article" date="2018" name="Mycol. Prog.">
        <title>Coniella lustricola, a new species from submerged detritus.</title>
        <authorList>
            <person name="Raudabaugh D.B."/>
            <person name="Iturriaga T."/>
            <person name="Carver A."/>
            <person name="Mondo S."/>
            <person name="Pangilinan J."/>
            <person name="Lipzen A."/>
            <person name="He G."/>
            <person name="Amirebrahimi M."/>
            <person name="Grigoriev I.V."/>
            <person name="Miller A.N."/>
        </authorList>
    </citation>
    <scope>NUCLEOTIDE SEQUENCE [LARGE SCALE GENOMIC DNA]</scope>
    <source>
        <strain evidence="3 4">B22-T-1</strain>
    </source>
</reference>
<evidence type="ECO:0008006" key="5">
    <source>
        <dbReference type="Google" id="ProtNLM"/>
    </source>
</evidence>
<feature type="region of interest" description="Disordered" evidence="1">
    <location>
        <begin position="474"/>
        <end position="496"/>
    </location>
</feature>
<dbReference type="STRING" id="2025994.A0A2T2ZT89"/>
<keyword evidence="4" id="KW-1185">Reference proteome</keyword>
<dbReference type="FunCoup" id="A0A2T2ZT89">
    <property type="interactions" value="15"/>
</dbReference>
<dbReference type="OrthoDB" id="188042at2759"/>
<evidence type="ECO:0000256" key="2">
    <source>
        <dbReference type="SAM" id="Phobius"/>
    </source>
</evidence>
<evidence type="ECO:0000256" key="1">
    <source>
        <dbReference type="SAM" id="MobiDB-lite"/>
    </source>
</evidence>
<evidence type="ECO:0000313" key="3">
    <source>
        <dbReference type="EMBL" id="PSR75945.1"/>
    </source>
</evidence>
<name>A0A2T2ZT89_9PEZI</name>
<feature type="compositionally biased region" description="Basic and acidic residues" evidence="1">
    <location>
        <begin position="212"/>
        <end position="224"/>
    </location>
</feature>
<feature type="region of interest" description="Disordered" evidence="1">
    <location>
        <begin position="202"/>
        <end position="244"/>
    </location>
</feature>
<protein>
    <recommendedName>
        <fullName evidence="5">Vacuolar protein sorting-associated protein</fullName>
    </recommendedName>
</protein>
<sequence length="590" mass="66229">MYHLRRSAIAVAVIATVAFITWFVPKVLVPNPPSPEDQARDRAWVDTSPFWLDRQACRWFSVCGIHHMRWDDPVEPRAPLVPDAERGELELKRRALTLSSSSHWEDLRGARQASAAGTASDSILHDVPDYVLRNAPLVHLYSGESFWPADIGEHVQHMTPYVKDTPVNTTEPLSLANLYGLAAVPGMVYLTSKENVELRPGWLSSQVGKPSPFHDVDDGGRDSRAANPAADQPPPNEPQMTSYSEGTTWFDVDRDHPLLRITDPRERLFAPADMQAKRARRAVLSHDDDDDDDAQKPLPPPPTTPGHKPDASGYSAAPAILVLVDKGSGILDAFWFFFYSYNLGQTVLNMRFGNHVGDWEHCMVRFEHGVPRAMFLSEHEGGQAYAWSALEKKRVNYTAVAEANNPRGPQPATEIIERPVIYSAVGSHAMYAFAGPHAYVLPFQMLKDDTDRGPLWDPALNNYAYFYDYTDAPPPDDEDEGNMHTDIDDNNNDDDNELVTILDLPQPTSLTPASKNPHAPTSWFHFDGPWGDELYGLGDERQWRLFGQYHYVTGPMGPKFKRLGREKVCQKDKCRILGSIEEGRKGSWHD</sequence>
<feature type="region of interest" description="Disordered" evidence="1">
    <location>
        <begin position="279"/>
        <end position="311"/>
    </location>
</feature>
<proteinExistence type="predicted"/>
<keyword evidence="2" id="KW-1133">Transmembrane helix</keyword>
<dbReference type="AlphaFoldDB" id="A0A2T2ZT89"/>
<evidence type="ECO:0000313" key="4">
    <source>
        <dbReference type="Proteomes" id="UP000241462"/>
    </source>
</evidence>
<dbReference type="EMBL" id="KZ678737">
    <property type="protein sequence ID" value="PSR75945.1"/>
    <property type="molecule type" value="Genomic_DNA"/>
</dbReference>